<evidence type="ECO:0000259" key="1">
    <source>
        <dbReference type="Pfam" id="PF24818"/>
    </source>
</evidence>
<dbReference type="InterPro" id="IPR057939">
    <property type="entry name" value="TRF2_HOY1_PH"/>
</dbReference>
<dbReference type="Pfam" id="PF24818">
    <property type="entry name" value="PH_TRF2_HOY1"/>
    <property type="match status" value="1"/>
</dbReference>
<dbReference type="PANTHER" id="PTHR33494:SF5">
    <property type="entry name" value="F10A16.6 PROTEIN"/>
    <property type="match status" value="1"/>
</dbReference>
<dbReference type="PANTHER" id="PTHR33494">
    <property type="entry name" value="OS02G0793800 PROTEIN"/>
    <property type="match status" value="1"/>
</dbReference>
<organism evidence="2 3">
    <name type="scientific">Quercus lobata</name>
    <name type="common">Valley oak</name>
    <dbReference type="NCBI Taxonomy" id="97700"/>
    <lineage>
        <taxon>Eukaryota</taxon>
        <taxon>Viridiplantae</taxon>
        <taxon>Streptophyta</taxon>
        <taxon>Embryophyta</taxon>
        <taxon>Tracheophyta</taxon>
        <taxon>Spermatophyta</taxon>
        <taxon>Magnoliopsida</taxon>
        <taxon>eudicotyledons</taxon>
        <taxon>Gunneridae</taxon>
        <taxon>Pentapetalae</taxon>
        <taxon>rosids</taxon>
        <taxon>fabids</taxon>
        <taxon>Fagales</taxon>
        <taxon>Fagaceae</taxon>
        <taxon>Quercus</taxon>
    </lineage>
</organism>
<proteinExistence type="predicted"/>
<evidence type="ECO:0000313" key="2">
    <source>
        <dbReference type="EnsemblPlants" id="QL03p014036:mrna"/>
    </source>
</evidence>
<dbReference type="EMBL" id="LRBV02000003">
    <property type="status" value="NOT_ANNOTATED_CDS"/>
    <property type="molecule type" value="Genomic_DNA"/>
</dbReference>
<evidence type="ECO:0000313" key="3">
    <source>
        <dbReference type="Proteomes" id="UP000594261"/>
    </source>
</evidence>
<dbReference type="InParanoid" id="A0A7N2L5J5"/>
<sequence>MEELVEILGCKQPSLPLKYLGLPLGATHKEETIWNLVLEKMERRLARWKMMYLSKGGKVALIKNTLSSLRTFFLSLCPIPVKVANHMEKLQRDFLWSGIDAPKIPLVEWAKEFELKLWKISSDFTDNQAQTYRLHYLEFPPGTLDKHYEKLLQCDPNLLKLSQRPFPSLSSPYFHTDCNNGRKEFSLDIYRHVQLPLPFSSMHSPFKSIQQIQAYEQAHQQYLLTTNSTSPISVMDFSPHSDGAISNQGVDDPRMAMWEALLKAIHLNINSHDGRKEIERMIKGNKSNGKQSP</sequence>
<reference evidence="2" key="2">
    <citation type="submission" date="2021-01" db="UniProtKB">
        <authorList>
            <consortium name="EnsemblPlants"/>
        </authorList>
    </citation>
    <scope>IDENTIFICATION</scope>
</reference>
<feature type="domain" description="TRF2/HOY1 PH-like" evidence="1">
    <location>
        <begin position="116"/>
        <end position="145"/>
    </location>
</feature>
<protein>
    <recommendedName>
        <fullName evidence="1">TRF2/HOY1 PH-like domain-containing protein</fullName>
    </recommendedName>
</protein>
<accession>A0A7N2L5J5</accession>
<dbReference type="Gramene" id="QL03p014036:mrna">
    <property type="protein sequence ID" value="QL03p014036:mrna"/>
    <property type="gene ID" value="QL03p014036"/>
</dbReference>
<reference evidence="2 3" key="1">
    <citation type="journal article" date="2016" name="G3 (Bethesda)">
        <title>First Draft Assembly and Annotation of the Genome of a California Endemic Oak Quercus lobata Nee (Fagaceae).</title>
        <authorList>
            <person name="Sork V.L."/>
            <person name="Fitz-Gibbon S.T."/>
            <person name="Puiu D."/>
            <person name="Crepeau M."/>
            <person name="Gugger P.F."/>
            <person name="Sherman R."/>
            <person name="Stevens K."/>
            <person name="Langley C.H."/>
            <person name="Pellegrini M."/>
            <person name="Salzberg S.L."/>
        </authorList>
    </citation>
    <scope>NUCLEOTIDE SEQUENCE [LARGE SCALE GENOMIC DNA]</scope>
    <source>
        <strain evidence="2 3">cv. SW786</strain>
    </source>
</reference>
<name>A0A7N2L5J5_QUELO</name>
<dbReference type="AlphaFoldDB" id="A0A7N2L5J5"/>
<dbReference type="EnsemblPlants" id="QL03p014036:mrna">
    <property type="protein sequence ID" value="QL03p014036:mrna"/>
    <property type="gene ID" value="QL03p014036"/>
</dbReference>
<keyword evidence="3" id="KW-1185">Reference proteome</keyword>
<dbReference type="Proteomes" id="UP000594261">
    <property type="component" value="Chromosome 3"/>
</dbReference>